<dbReference type="InterPro" id="IPR019756">
    <property type="entry name" value="Pept_S26A_signal_pept_1_Ser-AS"/>
</dbReference>
<evidence type="ECO:0000256" key="2">
    <source>
        <dbReference type="ARBA" id="ARBA00004401"/>
    </source>
</evidence>
<keyword evidence="12" id="KW-1185">Reference proteome</keyword>
<dbReference type="Pfam" id="PF10502">
    <property type="entry name" value="Peptidase_S26"/>
    <property type="match status" value="1"/>
</dbReference>
<dbReference type="RefSeq" id="WP_086312447.1">
    <property type="nucleotide sequence ID" value="NZ_CP147244.1"/>
</dbReference>
<evidence type="ECO:0000256" key="4">
    <source>
        <dbReference type="ARBA" id="ARBA00013208"/>
    </source>
</evidence>
<evidence type="ECO:0000259" key="10">
    <source>
        <dbReference type="Pfam" id="PF10502"/>
    </source>
</evidence>
<protein>
    <recommendedName>
        <fullName evidence="4 8">Signal peptidase I</fullName>
        <ecNumber evidence="4 8">3.4.21.89</ecNumber>
    </recommendedName>
</protein>
<evidence type="ECO:0000256" key="9">
    <source>
        <dbReference type="SAM" id="MobiDB-lite"/>
    </source>
</evidence>
<dbReference type="InterPro" id="IPR019533">
    <property type="entry name" value="Peptidase_S26"/>
</dbReference>
<proteinExistence type="inferred from homology"/>
<feature type="region of interest" description="Disordered" evidence="9">
    <location>
        <begin position="1"/>
        <end position="21"/>
    </location>
</feature>
<evidence type="ECO:0000256" key="5">
    <source>
        <dbReference type="ARBA" id="ARBA00022670"/>
    </source>
</evidence>
<evidence type="ECO:0000313" key="11">
    <source>
        <dbReference type="EMBL" id="WYJ99070.1"/>
    </source>
</evidence>
<keyword evidence="5 8" id="KW-0645">Protease</keyword>
<evidence type="ECO:0000256" key="8">
    <source>
        <dbReference type="RuleBase" id="RU362042"/>
    </source>
</evidence>
<dbReference type="GO" id="GO:0009003">
    <property type="term" value="F:signal peptidase activity"/>
    <property type="evidence" value="ECO:0007669"/>
    <property type="project" value="UniProtKB-EC"/>
</dbReference>
<feature type="domain" description="Peptidase S26" evidence="10">
    <location>
        <begin position="50"/>
        <end position="213"/>
    </location>
</feature>
<dbReference type="EMBL" id="CP147244">
    <property type="protein sequence ID" value="WYJ99070.1"/>
    <property type="molecule type" value="Genomic_DNA"/>
</dbReference>
<evidence type="ECO:0000256" key="7">
    <source>
        <dbReference type="PIRSR" id="PIRSR600223-1"/>
    </source>
</evidence>
<dbReference type="InterPro" id="IPR019758">
    <property type="entry name" value="Pept_S26A_signal_pept_1_CS"/>
</dbReference>
<comment type="subcellular location">
    <subcellularLocation>
        <location evidence="2">Cell membrane</location>
        <topology evidence="2">Single-pass type II membrane protein</topology>
    </subcellularLocation>
    <subcellularLocation>
        <location evidence="8">Membrane</location>
        <topology evidence="8">Single-pass type II membrane protein</topology>
    </subcellularLocation>
</comment>
<dbReference type="NCBIfam" id="TIGR02227">
    <property type="entry name" value="sigpep_I_bact"/>
    <property type="match status" value="1"/>
</dbReference>
<dbReference type="EC" id="3.4.21.89" evidence="4 8"/>
<dbReference type="GO" id="GO:0004252">
    <property type="term" value="F:serine-type endopeptidase activity"/>
    <property type="evidence" value="ECO:0007669"/>
    <property type="project" value="InterPro"/>
</dbReference>
<feature type="active site" evidence="7">
    <location>
        <position position="113"/>
    </location>
</feature>
<keyword evidence="8" id="KW-0472">Membrane</keyword>
<reference evidence="12" key="1">
    <citation type="submission" date="2017-05" db="EMBL/GenBank/DDBJ databases">
        <title>The Genome Sequence of EEnterococcus faecalis 9F2_4866.</title>
        <authorList>
            <consortium name="The Broad Institute Genomics Platform"/>
            <consortium name="The Broad Institute Genomic Center for Infectious Diseases"/>
            <person name="Earl A."/>
            <person name="Manson A."/>
            <person name="Schwartman J."/>
            <person name="Gilmore M."/>
            <person name="Abouelleil A."/>
            <person name="Cao P."/>
            <person name="Chapman S."/>
            <person name="Cusick C."/>
            <person name="Shea T."/>
            <person name="Young S."/>
            <person name="Neafsey D."/>
            <person name="Nusbaum C."/>
            <person name="Birren B."/>
        </authorList>
    </citation>
    <scope>NUCLEOTIDE SEQUENCE [LARGE SCALE GENOMIC DNA]</scope>
    <source>
        <strain evidence="12">7F3_DIV0205</strain>
    </source>
</reference>
<keyword evidence="8" id="KW-1133">Transmembrane helix</keyword>
<dbReference type="AlphaFoldDB" id="A0AAQ3W7U9"/>
<evidence type="ECO:0000313" key="12">
    <source>
        <dbReference type="Proteomes" id="UP000194948"/>
    </source>
</evidence>
<comment type="similarity">
    <text evidence="3 8">Belongs to the peptidase S26 family.</text>
</comment>
<keyword evidence="8" id="KW-0812">Transmembrane</keyword>
<dbReference type="Proteomes" id="UP000194948">
    <property type="component" value="Chromosome"/>
</dbReference>
<gene>
    <name evidence="11" type="ORF">A5821_000146</name>
</gene>
<evidence type="ECO:0000256" key="1">
    <source>
        <dbReference type="ARBA" id="ARBA00000677"/>
    </source>
</evidence>
<evidence type="ECO:0000256" key="6">
    <source>
        <dbReference type="ARBA" id="ARBA00022801"/>
    </source>
</evidence>
<sequence>MSTYNTRFQPTKQRVLTKKKRRNYSKEKREKLLKEQQIKTKRTVKQRDIFFLLILVFCFFFLFQNKTHQVSGSSMFPTLENKDRIIVRKGRIPARYDLITFDPEMPDASSYVKRVIGIPGDQLWADKQAIYLRPQKAGKWTLNTANPIPAEDLPDSTLKVMVSDEVFQELRDIHKIPDGSYFVLGDNRSASKDSRTMGLIKEKQIEGVVTYRYFPLDKIGQVK</sequence>
<evidence type="ECO:0000256" key="3">
    <source>
        <dbReference type="ARBA" id="ARBA00009370"/>
    </source>
</evidence>
<dbReference type="PROSITE" id="PS00501">
    <property type="entry name" value="SPASE_I_1"/>
    <property type="match status" value="1"/>
</dbReference>
<dbReference type="GO" id="GO:0005886">
    <property type="term" value="C:plasma membrane"/>
    <property type="evidence" value="ECO:0007669"/>
    <property type="project" value="UniProtKB-SubCell"/>
</dbReference>
<dbReference type="GO" id="GO:0006465">
    <property type="term" value="P:signal peptide processing"/>
    <property type="evidence" value="ECO:0007669"/>
    <property type="project" value="InterPro"/>
</dbReference>
<organism evidence="11 12">
    <name type="scientific">Candidatus Enterococcus palustris</name>
    <dbReference type="NCBI Taxonomy" id="1834189"/>
    <lineage>
        <taxon>Bacteria</taxon>
        <taxon>Bacillati</taxon>
        <taxon>Bacillota</taxon>
        <taxon>Bacilli</taxon>
        <taxon>Lactobacillales</taxon>
        <taxon>Enterococcaceae</taxon>
        <taxon>Enterococcus</taxon>
    </lineage>
</organism>
<reference evidence="11 12" key="2">
    <citation type="submission" date="2024-03" db="EMBL/GenBank/DDBJ databases">
        <title>The Genome Sequence of Enterococcus sp. DIV0205d.</title>
        <authorList>
            <consortium name="The Broad Institute Genomics Platform"/>
            <consortium name="The Broad Institute Microbial Omics Core"/>
            <consortium name="The Broad Institute Genomic Center for Infectious Diseases"/>
            <person name="Earl A."/>
            <person name="Manson A."/>
            <person name="Gilmore M."/>
            <person name="Schwartman J."/>
            <person name="Shea T."/>
            <person name="Abouelleil A."/>
            <person name="Cao P."/>
            <person name="Chapman S."/>
            <person name="Cusick C."/>
            <person name="Young S."/>
            <person name="Neafsey D."/>
            <person name="Nusbaum C."/>
            <person name="Birren B."/>
        </authorList>
    </citation>
    <scope>NUCLEOTIDE SEQUENCE [LARGE SCALE GENOMIC DNA]</scope>
    <source>
        <strain evidence="11 12">7F3_DIV0205</strain>
    </source>
</reference>
<comment type="catalytic activity">
    <reaction evidence="1 8">
        <text>Cleavage of hydrophobic, N-terminal signal or leader sequences from secreted and periplasmic proteins.</text>
        <dbReference type="EC" id="3.4.21.89"/>
    </reaction>
</comment>
<dbReference type="PANTHER" id="PTHR43390:SF1">
    <property type="entry name" value="CHLOROPLAST PROCESSING PEPTIDASE"/>
    <property type="match status" value="1"/>
</dbReference>
<feature type="transmembrane region" description="Helical" evidence="8">
    <location>
        <begin position="49"/>
        <end position="65"/>
    </location>
</feature>
<dbReference type="SUPFAM" id="SSF51306">
    <property type="entry name" value="LexA/Signal peptidase"/>
    <property type="match status" value="1"/>
</dbReference>
<dbReference type="InterPro" id="IPR036286">
    <property type="entry name" value="LexA/Signal_pep-like_sf"/>
</dbReference>
<dbReference type="PRINTS" id="PR00727">
    <property type="entry name" value="LEADERPTASE"/>
</dbReference>
<dbReference type="PROSITE" id="PS00761">
    <property type="entry name" value="SPASE_I_3"/>
    <property type="match status" value="1"/>
</dbReference>
<keyword evidence="6 8" id="KW-0378">Hydrolase</keyword>
<dbReference type="PANTHER" id="PTHR43390">
    <property type="entry name" value="SIGNAL PEPTIDASE I"/>
    <property type="match status" value="1"/>
</dbReference>
<dbReference type="Gene3D" id="2.10.109.10">
    <property type="entry name" value="Umud Fragment, subunit A"/>
    <property type="match status" value="1"/>
</dbReference>
<name>A0AAQ3W7U9_9ENTE</name>
<accession>A0AAQ3W7U9</accession>
<feature type="compositionally biased region" description="Polar residues" evidence="9">
    <location>
        <begin position="1"/>
        <end position="14"/>
    </location>
</feature>
<dbReference type="CDD" id="cd06530">
    <property type="entry name" value="S26_SPase_I"/>
    <property type="match status" value="1"/>
</dbReference>
<feature type="active site" evidence="7">
    <location>
        <position position="74"/>
    </location>
</feature>
<dbReference type="InterPro" id="IPR000223">
    <property type="entry name" value="Pept_S26A_signal_pept_1"/>
</dbReference>